<comment type="caution">
    <text evidence="2">The sequence shown here is derived from an EMBL/GenBank/DDBJ whole genome shotgun (WGS) entry which is preliminary data.</text>
</comment>
<protein>
    <submittedName>
        <fullName evidence="2">Uncharacterized protein</fullName>
    </submittedName>
</protein>
<dbReference type="AlphaFoldDB" id="A0A2M9ZEK0"/>
<name>A0A2M9ZEK0_9LEPT</name>
<keyword evidence="1" id="KW-0812">Transmembrane</keyword>
<dbReference type="Proteomes" id="UP000231912">
    <property type="component" value="Unassembled WGS sequence"/>
</dbReference>
<keyword evidence="1" id="KW-0472">Membrane</keyword>
<reference evidence="2 3" key="1">
    <citation type="submission" date="2017-07" db="EMBL/GenBank/DDBJ databases">
        <title>Leptospira spp. isolated from tropical soils.</title>
        <authorList>
            <person name="Thibeaux R."/>
            <person name="Iraola G."/>
            <person name="Ferres I."/>
            <person name="Bierque E."/>
            <person name="Girault D."/>
            <person name="Soupe-Gilbert M.-E."/>
            <person name="Picardeau M."/>
            <person name="Goarant C."/>
        </authorList>
    </citation>
    <scope>NUCLEOTIDE SEQUENCE [LARGE SCALE GENOMIC DNA]</scope>
    <source>
        <strain evidence="2 3">FH2-C-A2</strain>
    </source>
</reference>
<evidence type="ECO:0000313" key="3">
    <source>
        <dbReference type="Proteomes" id="UP000231912"/>
    </source>
</evidence>
<gene>
    <name evidence="2" type="ORF">CH371_01760</name>
</gene>
<proteinExistence type="predicted"/>
<organism evidence="2 3">
    <name type="scientific">Leptospira wolffii</name>
    <dbReference type="NCBI Taxonomy" id="409998"/>
    <lineage>
        <taxon>Bacteria</taxon>
        <taxon>Pseudomonadati</taxon>
        <taxon>Spirochaetota</taxon>
        <taxon>Spirochaetia</taxon>
        <taxon>Leptospirales</taxon>
        <taxon>Leptospiraceae</taxon>
        <taxon>Leptospira</taxon>
    </lineage>
</organism>
<sequence>MKHTISPLLKFKNALKITIQQGFFYQIVGLSFFLKGFGAFLEKNFQKMSVWQPVYFYKN</sequence>
<evidence type="ECO:0000256" key="1">
    <source>
        <dbReference type="SAM" id="Phobius"/>
    </source>
</evidence>
<dbReference type="EMBL" id="NPDT01000001">
    <property type="protein sequence ID" value="PJZ66849.1"/>
    <property type="molecule type" value="Genomic_DNA"/>
</dbReference>
<keyword evidence="1" id="KW-1133">Transmembrane helix</keyword>
<feature type="transmembrane region" description="Helical" evidence="1">
    <location>
        <begin position="23"/>
        <end position="41"/>
    </location>
</feature>
<evidence type="ECO:0000313" key="2">
    <source>
        <dbReference type="EMBL" id="PJZ66849.1"/>
    </source>
</evidence>
<accession>A0A2M9ZEK0</accession>